<evidence type="ECO:0000313" key="2">
    <source>
        <dbReference type="EMBL" id="GBO99437.1"/>
    </source>
</evidence>
<sequence length="184" mass="21236">MRDSKPIVAVQKEQSEPFPIASGMNDALPTVMFQLVLEAVTRKLNLMKLIGYNISANAYADYIVITSRSKEKLFLNNFFFFRNFARVNCRMRVTTCATTEHNHIDTFRVMCTFVEHGRILCEMRSFPVHGSIREKVYLPQFARSLSMPPPLGAAPPRLKRKPENQYLPSTRHRSARAHRSAEFR</sequence>
<name>A0A4C1SE47_EUMVA</name>
<dbReference type="AlphaFoldDB" id="A0A4C1SE47"/>
<comment type="caution">
    <text evidence="2">The sequence shown here is derived from an EMBL/GenBank/DDBJ whole genome shotgun (WGS) entry which is preliminary data.</text>
</comment>
<keyword evidence="3" id="KW-1185">Reference proteome</keyword>
<proteinExistence type="predicted"/>
<accession>A0A4C1SE47</accession>
<gene>
    <name evidence="2" type="ORF">EVAR_638_1</name>
</gene>
<reference evidence="2 3" key="1">
    <citation type="journal article" date="2019" name="Commun. Biol.">
        <title>The bagworm genome reveals a unique fibroin gene that provides high tensile strength.</title>
        <authorList>
            <person name="Kono N."/>
            <person name="Nakamura H."/>
            <person name="Ohtoshi R."/>
            <person name="Tomita M."/>
            <person name="Numata K."/>
            <person name="Arakawa K."/>
        </authorList>
    </citation>
    <scope>NUCLEOTIDE SEQUENCE [LARGE SCALE GENOMIC DNA]</scope>
</reference>
<organism evidence="2 3">
    <name type="scientific">Eumeta variegata</name>
    <name type="common">Bagworm moth</name>
    <name type="synonym">Eumeta japonica</name>
    <dbReference type="NCBI Taxonomy" id="151549"/>
    <lineage>
        <taxon>Eukaryota</taxon>
        <taxon>Metazoa</taxon>
        <taxon>Ecdysozoa</taxon>
        <taxon>Arthropoda</taxon>
        <taxon>Hexapoda</taxon>
        <taxon>Insecta</taxon>
        <taxon>Pterygota</taxon>
        <taxon>Neoptera</taxon>
        <taxon>Endopterygota</taxon>
        <taxon>Lepidoptera</taxon>
        <taxon>Glossata</taxon>
        <taxon>Ditrysia</taxon>
        <taxon>Tineoidea</taxon>
        <taxon>Psychidae</taxon>
        <taxon>Oiketicinae</taxon>
        <taxon>Eumeta</taxon>
    </lineage>
</organism>
<dbReference type="EMBL" id="BGZK01000003">
    <property type="protein sequence ID" value="GBO99437.1"/>
    <property type="molecule type" value="Genomic_DNA"/>
</dbReference>
<dbReference type="OrthoDB" id="410104at2759"/>
<evidence type="ECO:0000313" key="3">
    <source>
        <dbReference type="Proteomes" id="UP000299102"/>
    </source>
</evidence>
<protein>
    <submittedName>
        <fullName evidence="2">Uncharacterized protein</fullName>
    </submittedName>
</protein>
<dbReference type="Proteomes" id="UP000299102">
    <property type="component" value="Unassembled WGS sequence"/>
</dbReference>
<evidence type="ECO:0000256" key="1">
    <source>
        <dbReference type="SAM" id="MobiDB-lite"/>
    </source>
</evidence>
<feature type="region of interest" description="Disordered" evidence="1">
    <location>
        <begin position="148"/>
        <end position="184"/>
    </location>
</feature>